<evidence type="ECO:0000259" key="11">
    <source>
        <dbReference type="Pfam" id="PF07715"/>
    </source>
</evidence>
<dbReference type="RefSeq" id="WP_296940286.1">
    <property type="nucleotide sequence ID" value="NZ_LT599032.1"/>
</dbReference>
<dbReference type="NCBIfam" id="TIGR04056">
    <property type="entry name" value="OMP_RagA_SusC"/>
    <property type="match status" value="1"/>
</dbReference>
<keyword evidence="4 8" id="KW-0812">Transmembrane</keyword>
<organism evidence="12">
    <name type="scientific">uncultured Dysgonomonas sp</name>
    <dbReference type="NCBI Taxonomy" id="206096"/>
    <lineage>
        <taxon>Bacteria</taxon>
        <taxon>Pseudomonadati</taxon>
        <taxon>Bacteroidota</taxon>
        <taxon>Bacteroidia</taxon>
        <taxon>Bacteroidales</taxon>
        <taxon>Dysgonomonadaceae</taxon>
        <taxon>Dysgonomonas</taxon>
        <taxon>environmental samples</taxon>
    </lineage>
</organism>
<dbReference type="InterPro" id="IPR037066">
    <property type="entry name" value="Plug_dom_sf"/>
</dbReference>
<dbReference type="AlphaFoldDB" id="A0A212JDN6"/>
<dbReference type="InterPro" id="IPR036942">
    <property type="entry name" value="Beta-barrel_TonB_sf"/>
</dbReference>
<dbReference type="InterPro" id="IPR008969">
    <property type="entry name" value="CarboxyPept-like_regulatory"/>
</dbReference>
<comment type="similarity">
    <text evidence="8 9">Belongs to the TonB-dependent receptor family.</text>
</comment>
<evidence type="ECO:0000256" key="4">
    <source>
        <dbReference type="ARBA" id="ARBA00022692"/>
    </source>
</evidence>
<evidence type="ECO:0000256" key="1">
    <source>
        <dbReference type="ARBA" id="ARBA00004571"/>
    </source>
</evidence>
<accession>A0A212JDN6</accession>
<dbReference type="InterPro" id="IPR023996">
    <property type="entry name" value="TonB-dep_OMP_SusC/RagA"/>
</dbReference>
<evidence type="ECO:0000256" key="5">
    <source>
        <dbReference type="ARBA" id="ARBA00023077"/>
    </source>
</evidence>
<gene>
    <name evidence="12" type="ORF">KL86DYS1_11931</name>
</gene>
<dbReference type="GO" id="GO:0009279">
    <property type="term" value="C:cell outer membrane"/>
    <property type="evidence" value="ECO:0007669"/>
    <property type="project" value="UniProtKB-SubCell"/>
</dbReference>
<dbReference type="NCBIfam" id="TIGR04057">
    <property type="entry name" value="SusC_RagA_signa"/>
    <property type="match status" value="1"/>
</dbReference>
<evidence type="ECO:0000256" key="7">
    <source>
        <dbReference type="ARBA" id="ARBA00023237"/>
    </source>
</evidence>
<evidence type="ECO:0000256" key="9">
    <source>
        <dbReference type="RuleBase" id="RU003357"/>
    </source>
</evidence>
<dbReference type="EMBL" id="FLUM01000001">
    <property type="protein sequence ID" value="SBV97518.1"/>
    <property type="molecule type" value="Genomic_DNA"/>
</dbReference>
<dbReference type="Pfam" id="PF00593">
    <property type="entry name" value="TonB_dep_Rec_b-barrel"/>
    <property type="match status" value="1"/>
</dbReference>
<feature type="domain" description="TonB-dependent receptor plug" evidence="11">
    <location>
        <begin position="122"/>
        <end position="243"/>
    </location>
</feature>
<dbReference type="Gene3D" id="2.40.170.20">
    <property type="entry name" value="TonB-dependent receptor, beta-barrel domain"/>
    <property type="match status" value="1"/>
</dbReference>
<name>A0A212JDN6_9BACT</name>
<dbReference type="Gene3D" id="2.170.130.10">
    <property type="entry name" value="TonB-dependent receptor, plug domain"/>
    <property type="match status" value="1"/>
</dbReference>
<dbReference type="PROSITE" id="PS52016">
    <property type="entry name" value="TONB_DEPENDENT_REC_3"/>
    <property type="match status" value="1"/>
</dbReference>
<feature type="domain" description="TonB-dependent receptor-like beta-barrel" evidence="10">
    <location>
        <begin position="432"/>
        <end position="873"/>
    </location>
</feature>
<dbReference type="InterPro" id="IPR023997">
    <property type="entry name" value="TonB-dep_OMP_SusC/RagA_CS"/>
</dbReference>
<evidence type="ECO:0000256" key="6">
    <source>
        <dbReference type="ARBA" id="ARBA00023136"/>
    </source>
</evidence>
<dbReference type="Pfam" id="PF13715">
    <property type="entry name" value="CarbopepD_reg_2"/>
    <property type="match status" value="1"/>
</dbReference>
<evidence type="ECO:0000256" key="3">
    <source>
        <dbReference type="ARBA" id="ARBA00022452"/>
    </source>
</evidence>
<evidence type="ECO:0000259" key="10">
    <source>
        <dbReference type="Pfam" id="PF00593"/>
    </source>
</evidence>
<reference evidence="12" key="1">
    <citation type="submission" date="2016-04" db="EMBL/GenBank/DDBJ databases">
        <authorList>
            <person name="Evans L.H."/>
            <person name="Alamgir A."/>
            <person name="Owens N."/>
            <person name="Weber N.D."/>
            <person name="Virtaneva K."/>
            <person name="Barbian K."/>
            <person name="Babar A."/>
            <person name="Rosenke K."/>
        </authorList>
    </citation>
    <scope>NUCLEOTIDE SEQUENCE</scope>
    <source>
        <strain evidence="12">86-1</strain>
    </source>
</reference>
<evidence type="ECO:0000313" key="12">
    <source>
        <dbReference type="EMBL" id="SBV97518.1"/>
    </source>
</evidence>
<dbReference type="InterPro" id="IPR039426">
    <property type="entry name" value="TonB-dep_rcpt-like"/>
</dbReference>
<dbReference type="Gene3D" id="2.60.40.1120">
    <property type="entry name" value="Carboxypeptidase-like, regulatory domain"/>
    <property type="match status" value="1"/>
</dbReference>
<proteinExistence type="inferred from homology"/>
<dbReference type="SUPFAM" id="SSF56935">
    <property type="entry name" value="Porins"/>
    <property type="match status" value="1"/>
</dbReference>
<keyword evidence="5 9" id="KW-0798">TonB box</keyword>
<evidence type="ECO:0000256" key="2">
    <source>
        <dbReference type="ARBA" id="ARBA00022448"/>
    </source>
</evidence>
<keyword evidence="6 8" id="KW-0472">Membrane</keyword>
<sequence length="1060" mass="118023">MKRFKIVGLLFLFLLTNSLGLYAQGGMWKLSGTIKDNSGEPMPGATVTVKNSQRGFIADESGNFKIDVAVNETLVINFIGYKTQEILITPTLNNLNVVLEDESRLLEGVTVTALGIKREKKALGYSIGEVQGDELQRAKETNVINSLAGKIPGLVVTQTAGGPSGSTRVVLRGMTELTGNNQPLYVVDGIPLDNTNFADANGSGGFDLGDGISSINPDDIENMSILKGPAAAALYGSRASHGVILITTKKAGKKQGLGVEFNSTTTIEKQLTKYNDLQTSYGQGFNGSFYGEDPSDRTSSNQSWGPKIDPNLHYYYFDGQTRPYELTKNNLDGFFRTGVTTQNTVTINNVKDDNGVRLSYTNLYNRDIVPNTNMKRNSINLRGNTKIASKVDVDAKITYVREDVKNRPALAGDSYNAAKNLITLPTTFNQAWLKNYYQDENGNYGDWNSRNPYALNPYWMLYAMENNSTKDKFSGMASLNYAINNKFSVRLTGGTDLNFMNFREFAPMTTPGRETGYMQEMDFKNKSYNVEALAFYKDKFGKFDFGANVGSNIFYVDNKTSLITAQNMVDRTVQSWKNFTSIEVDEIPYEKQINSLMAMANVGYNGFLYLDATMRMDYSSTLPAGNRTYVYPSVSTSFVFSEVWNVNKDIIPYAKVRASFAQVSSDTDPYQLQLQYKMSSKSYGSMGAGSISNTVIPNKDLKPTRTNSFEIGLDMRFLKNRLGFDFTYYSQRSHDQILSMTTSTSTGYAGAWINAGKVDNKGVEIVLNGRPVETKDFSWDVSVNFSKNINKIIELHPDVKSQELSRAGWLDVVVEAREGEKYGSITGLTLQRNENGDVIIDPNTGLPLKSTNRSVIGNASWDWTGGLTTSLRYRKLALSAIFDVKVGADLFSLTARDLVRSGKHKSTIEGRDAWYESEEKRKAAGKHTNDWEPTGGFVAPGVVETTNADGTKSYTANTKIIDPQVYWQHISDNDPEQFVYDNSYVKLRELTLTYDLPKQWINKFAQDVSVSFVARNPFIIWKNIDNIDPDSNYNNSTSLGLEWGSMPSRRSFGLNVNIKF</sequence>
<keyword evidence="2 8" id="KW-0813">Transport</keyword>
<protein>
    <submittedName>
        <fullName evidence="12">TonB-linked outer membrane protein, SusC/RagA family</fullName>
    </submittedName>
</protein>
<dbReference type="SUPFAM" id="SSF49464">
    <property type="entry name" value="Carboxypeptidase regulatory domain-like"/>
    <property type="match status" value="1"/>
</dbReference>
<dbReference type="InterPro" id="IPR000531">
    <property type="entry name" value="Beta-barrel_TonB"/>
</dbReference>
<keyword evidence="3 8" id="KW-1134">Transmembrane beta strand</keyword>
<keyword evidence="7 8" id="KW-0998">Cell outer membrane</keyword>
<dbReference type="Pfam" id="PF07715">
    <property type="entry name" value="Plug"/>
    <property type="match status" value="1"/>
</dbReference>
<evidence type="ECO:0000256" key="8">
    <source>
        <dbReference type="PROSITE-ProRule" id="PRU01360"/>
    </source>
</evidence>
<comment type="subcellular location">
    <subcellularLocation>
        <location evidence="1 8">Cell outer membrane</location>
        <topology evidence="1 8">Multi-pass membrane protein</topology>
    </subcellularLocation>
</comment>
<dbReference type="InterPro" id="IPR012910">
    <property type="entry name" value="Plug_dom"/>
</dbReference>